<dbReference type="Gene3D" id="2.60.120.260">
    <property type="entry name" value="Galactose-binding domain-like"/>
    <property type="match status" value="1"/>
</dbReference>
<dbReference type="InterPro" id="IPR013783">
    <property type="entry name" value="Ig-like_fold"/>
</dbReference>
<evidence type="ECO:0000313" key="8">
    <source>
        <dbReference type="Proteomes" id="UP000077881"/>
    </source>
</evidence>
<keyword evidence="3" id="KW-0326">Glycosidase</keyword>
<comment type="caution">
    <text evidence="7">The sequence shown here is derived from an EMBL/GenBank/DDBJ whole genome shotgun (WGS) entry which is preliminary data.</text>
</comment>
<dbReference type="InterPro" id="IPR006103">
    <property type="entry name" value="Glyco_hydro_2_cat"/>
</dbReference>
<dbReference type="InterPro" id="IPR051913">
    <property type="entry name" value="GH2_Domain-Containing"/>
</dbReference>
<dbReference type="InterPro" id="IPR008979">
    <property type="entry name" value="Galactose-bd-like_sf"/>
</dbReference>
<keyword evidence="8" id="KW-1185">Reference proteome</keyword>
<dbReference type="EMBL" id="LDJR01000061">
    <property type="protein sequence ID" value="OAK67204.1"/>
    <property type="molecule type" value="Genomic_DNA"/>
</dbReference>
<dbReference type="Proteomes" id="UP000077881">
    <property type="component" value="Unassembled WGS sequence"/>
</dbReference>
<dbReference type="Gene3D" id="3.20.20.80">
    <property type="entry name" value="Glycosidases"/>
    <property type="match status" value="1"/>
</dbReference>
<dbReference type="Pfam" id="PF00703">
    <property type="entry name" value="Glyco_hydro_2"/>
    <property type="match status" value="1"/>
</dbReference>
<evidence type="ECO:0000313" key="7">
    <source>
        <dbReference type="EMBL" id="OAK67204.1"/>
    </source>
</evidence>
<gene>
    <name evidence="7" type="ORF">ABB05_21910</name>
</gene>
<dbReference type="AlphaFoldDB" id="A0A177ZHG0"/>
<feature type="domain" description="Glycoside hydrolase family 2 immunoglobulin-like beta-sandwich" evidence="4">
    <location>
        <begin position="187"/>
        <end position="289"/>
    </location>
</feature>
<comment type="similarity">
    <text evidence="1">Belongs to the glycosyl hydrolase 2 family.</text>
</comment>
<evidence type="ECO:0000259" key="6">
    <source>
        <dbReference type="Pfam" id="PF02837"/>
    </source>
</evidence>
<sequence length="598" mass="70202">MLEMIKKGDYSGLTYPRPQFVRQDNWSSLDGQWDFTYDNENIGEKERWFLDKSFTHKINVPYVYQSKLSGIGDAGEHNIIWYKRTFEMEQTNKRTFIHFEAVDYLTKVWLNGQFIGEHEGGHVPFSFELTDQLDAGSNKIVIRVEDKNSCAQIIGKQSWKDHNFLCWYTRTTGIWQSVWLEQVESFFIEEAKMTPNVDKGTIELEVYTNGDYIDGYLQVQVSYKGKSIRRSGMSIINDSAKLSIDVSMEEADFRVEYWTPDTPNLYDITFTLEDKEEQTDCVQSYFGMRKIDHKGRKVLLNNKEFYQKLILDQGYYGEGLLTPRSIDDLVNDLLKVKEMGFNGVRMHQKVADRRYMYLCDLLGVAMWAEVPSFFELNEKSINNALHETKKIIEKHYNHPSTIIYTLMNESWGINEVYENEKQQQFVNFLYQMAKLLDQTRLIIGNDGWEHTLTDILTIHDYTADHEVIRDKYKDFEEAVNGSPSSTSNRQNYSKGYKYNEEPIIISEYGGIAFHHDEDEESWGYGERLTSEEAVLQRLEDLTRAFMDLDYVSGICYTQLTDVEQEVNGLLDHNHDYKFDPQKIRAILNYKYNNGYIFE</sequence>
<dbReference type="GO" id="GO:0005975">
    <property type="term" value="P:carbohydrate metabolic process"/>
    <property type="evidence" value="ECO:0007669"/>
    <property type="project" value="InterPro"/>
</dbReference>
<dbReference type="GO" id="GO:0004553">
    <property type="term" value="F:hydrolase activity, hydrolyzing O-glycosyl compounds"/>
    <property type="evidence" value="ECO:0007669"/>
    <property type="project" value="InterPro"/>
</dbReference>
<dbReference type="InterPro" id="IPR036156">
    <property type="entry name" value="Beta-gal/glucu_dom_sf"/>
</dbReference>
<feature type="domain" description="Glycosyl hydrolases family 2 sugar binding" evidence="6">
    <location>
        <begin position="28"/>
        <end position="180"/>
    </location>
</feature>
<evidence type="ECO:0000259" key="4">
    <source>
        <dbReference type="Pfam" id="PF00703"/>
    </source>
</evidence>
<dbReference type="Pfam" id="PF02836">
    <property type="entry name" value="Glyco_hydro_2_C"/>
    <property type="match status" value="1"/>
</dbReference>
<name>A0A177ZHG0_9BACI</name>
<evidence type="ECO:0000256" key="1">
    <source>
        <dbReference type="ARBA" id="ARBA00007401"/>
    </source>
</evidence>
<accession>A0A177ZHG0</accession>
<dbReference type="PANTHER" id="PTHR42732:SF3">
    <property type="entry name" value="HYDROLASE"/>
    <property type="match status" value="1"/>
</dbReference>
<proteinExistence type="inferred from homology"/>
<dbReference type="OrthoDB" id="9762066at2"/>
<dbReference type="InterPro" id="IPR017853">
    <property type="entry name" value="GH"/>
</dbReference>
<evidence type="ECO:0000256" key="3">
    <source>
        <dbReference type="ARBA" id="ARBA00023295"/>
    </source>
</evidence>
<dbReference type="Pfam" id="PF02837">
    <property type="entry name" value="Glyco_hydro_2_N"/>
    <property type="match status" value="1"/>
</dbReference>
<reference evidence="7 8" key="1">
    <citation type="submission" date="2015-05" db="EMBL/GenBank/DDBJ databases">
        <title>Comparison of genome.</title>
        <authorList>
            <person name="Zheng Z."/>
            <person name="Sun M."/>
        </authorList>
    </citation>
    <scope>NUCLEOTIDE SEQUENCE [LARGE SCALE GENOMIC DNA]</scope>
    <source>
        <strain evidence="7 8">G25-74</strain>
    </source>
</reference>
<dbReference type="SUPFAM" id="SSF49785">
    <property type="entry name" value="Galactose-binding domain-like"/>
    <property type="match status" value="1"/>
</dbReference>
<dbReference type="SUPFAM" id="SSF49303">
    <property type="entry name" value="beta-Galactosidase/glucuronidase domain"/>
    <property type="match status" value="1"/>
</dbReference>
<evidence type="ECO:0000259" key="5">
    <source>
        <dbReference type="Pfam" id="PF02836"/>
    </source>
</evidence>
<dbReference type="SUPFAM" id="SSF51445">
    <property type="entry name" value="(Trans)glycosidases"/>
    <property type="match status" value="1"/>
</dbReference>
<dbReference type="PATRIC" id="fig|217031.6.peg.4763"/>
<dbReference type="STRING" id="217031.ABB05_21910"/>
<keyword evidence="2 7" id="KW-0378">Hydrolase</keyword>
<dbReference type="RefSeq" id="WP_064468951.1">
    <property type="nucleotide sequence ID" value="NZ_JAGGKH010000012.1"/>
</dbReference>
<feature type="domain" description="Glycoside hydrolase family 2 catalytic" evidence="5">
    <location>
        <begin position="325"/>
        <end position="510"/>
    </location>
</feature>
<dbReference type="PANTHER" id="PTHR42732">
    <property type="entry name" value="BETA-GALACTOSIDASE"/>
    <property type="match status" value="1"/>
</dbReference>
<evidence type="ECO:0000256" key="2">
    <source>
        <dbReference type="ARBA" id="ARBA00022801"/>
    </source>
</evidence>
<dbReference type="Gene3D" id="2.60.40.10">
    <property type="entry name" value="Immunoglobulins"/>
    <property type="match status" value="1"/>
</dbReference>
<dbReference type="InterPro" id="IPR006102">
    <property type="entry name" value="Ig-like_GH2"/>
</dbReference>
<organism evidence="7 8">
    <name type="scientific">Lederbergia galactosidilytica</name>
    <dbReference type="NCBI Taxonomy" id="217031"/>
    <lineage>
        <taxon>Bacteria</taxon>
        <taxon>Bacillati</taxon>
        <taxon>Bacillota</taxon>
        <taxon>Bacilli</taxon>
        <taxon>Bacillales</taxon>
        <taxon>Bacillaceae</taxon>
        <taxon>Lederbergia</taxon>
    </lineage>
</organism>
<protein>
    <submittedName>
        <fullName evidence="7">Glycoside hydrolase family 2</fullName>
    </submittedName>
</protein>
<dbReference type="InterPro" id="IPR006104">
    <property type="entry name" value="Glyco_hydro_2_N"/>
</dbReference>